<feature type="compositionally biased region" description="Basic and acidic residues" evidence="5">
    <location>
        <begin position="196"/>
        <end position="215"/>
    </location>
</feature>
<dbReference type="RefSeq" id="WP_139948294.1">
    <property type="nucleotide sequence ID" value="NZ_CP040899.1"/>
</dbReference>
<name>A0ABX5VMM6_9MICO</name>
<keyword evidence="8" id="KW-1185">Reference proteome</keyword>
<dbReference type="SUPFAM" id="SSF53850">
    <property type="entry name" value="Periplasmic binding protein-like II"/>
    <property type="match status" value="1"/>
</dbReference>
<evidence type="ECO:0000313" key="8">
    <source>
        <dbReference type="Proteomes" id="UP000313948"/>
    </source>
</evidence>
<dbReference type="PANTHER" id="PTHR30346:SF0">
    <property type="entry name" value="HCA OPERON TRANSCRIPTIONAL ACTIVATOR HCAR"/>
    <property type="match status" value="1"/>
</dbReference>
<evidence type="ECO:0000256" key="1">
    <source>
        <dbReference type="ARBA" id="ARBA00009437"/>
    </source>
</evidence>
<keyword evidence="2" id="KW-0805">Transcription regulation</keyword>
<sequence length="248" mass="27007">MAEPFRVGFVPGVSPGKWLGKWEERLPDSPLAPRLVEVEEQRELLTGGELDVCFVRLPLEREGLHLIPLYTEVPVVVAAKDHPLTAFDELDVADLAGEHLLQDPATCPAWAAVADEVRDGTRVETPPMTLEQAVEVAASGAGVLIVPMSLARLHQRKDVRYRPLTGVEGSGIGLAWLVDNEDPRVETFIGIVRGRTERSSRQPVDDGARPREEPRPSAARGGVAQPGRGRGRSGPRRQGPPGRRRGGR</sequence>
<organism evidence="7 8">
    <name type="scientific">Georgenia wutianyii</name>
    <dbReference type="NCBI Taxonomy" id="2585135"/>
    <lineage>
        <taxon>Bacteria</taxon>
        <taxon>Bacillati</taxon>
        <taxon>Actinomycetota</taxon>
        <taxon>Actinomycetes</taxon>
        <taxon>Micrococcales</taxon>
        <taxon>Bogoriellaceae</taxon>
        <taxon>Georgenia</taxon>
    </lineage>
</organism>
<keyword evidence="4" id="KW-0804">Transcription</keyword>
<feature type="domain" description="LysR substrate-binding" evidence="6">
    <location>
        <begin position="6"/>
        <end position="194"/>
    </location>
</feature>
<comment type="similarity">
    <text evidence="1">Belongs to the LysR transcriptional regulatory family.</text>
</comment>
<evidence type="ECO:0000256" key="4">
    <source>
        <dbReference type="ARBA" id="ARBA00023163"/>
    </source>
</evidence>
<evidence type="ECO:0000259" key="6">
    <source>
        <dbReference type="Pfam" id="PF03466"/>
    </source>
</evidence>
<evidence type="ECO:0000256" key="3">
    <source>
        <dbReference type="ARBA" id="ARBA00023125"/>
    </source>
</evidence>
<dbReference type="Pfam" id="PF03466">
    <property type="entry name" value="LysR_substrate"/>
    <property type="match status" value="1"/>
</dbReference>
<gene>
    <name evidence="7" type="ORF">FE251_06405</name>
</gene>
<dbReference type="Gene3D" id="3.40.190.10">
    <property type="entry name" value="Periplasmic binding protein-like II"/>
    <property type="match status" value="2"/>
</dbReference>
<dbReference type="EMBL" id="CP040899">
    <property type="protein sequence ID" value="QDB79041.1"/>
    <property type="molecule type" value="Genomic_DNA"/>
</dbReference>
<protein>
    <submittedName>
        <fullName evidence="7">LysR family transcriptional regulator</fullName>
    </submittedName>
</protein>
<evidence type="ECO:0000256" key="2">
    <source>
        <dbReference type="ARBA" id="ARBA00023015"/>
    </source>
</evidence>
<dbReference type="CDD" id="cd08414">
    <property type="entry name" value="PBP2_LTTR_aromatics_like"/>
    <property type="match status" value="1"/>
</dbReference>
<reference evidence="7 8" key="1">
    <citation type="submission" date="2019-05" db="EMBL/GenBank/DDBJ databases">
        <title>Georgenia *** sp. nov., and Georgenia *** sp. nov., isolated from the intestinal contents of plateau pika (Ochotona curzoniae) in the Qinghai-Tibet plateau of China.</title>
        <authorList>
            <person name="Tian Z."/>
        </authorList>
    </citation>
    <scope>NUCLEOTIDE SEQUENCE [LARGE SCALE GENOMIC DNA]</scope>
    <source>
        <strain evidence="7 8">Z294</strain>
    </source>
</reference>
<proteinExistence type="inferred from homology"/>
<dbReference type="PANTHER" id="PTHR30346">
    <property type="entry name" value="TRANSCRIPTIONAL DUAL REGULATOR HCAR-RELATED"/>
    <property type="match status" value="1"/>
</dbReference>
<accession>A0ABX5VMM6</accession>
<dbReference type="InterPro" id="IPR005119">
    <property type="entry name" value="LysR_subst-bd"/>
</dbReference>
<evidence type="ECO:0000256" key="5">
    <source>
        <dbReference type="SAM" id="MobiDB-lite"/>
    </source>
</evidence>
<keyword evidence="3" id="KW-0238">DNA-binding</keyword>
<dbReference type="Proteomes" id="UP000313948">
    <property type="component" value="Chromosome"/>
</dbReference>
<feature type="region of interest" description="Disordered" evidence="5">
    <location>
        <begin position="196"/>
        <end position="248"/>
    </location>
</feature>
<evidence type="ECO:0000313" key="7">
    <source>
        <dbReference type="EMBL" id="QDB79041.1"/>
    </source>
</evidence>